<name>A0A0F8W794_9ZZZZ</name>
<proteinExistence type="predicted"/>
<gene>
    <name evidence="1" type="ORF">LCGC14_3104360</name>
</gene>
<accession>A0A0F8W794</accession>
<reference evidence="1" key="1">
    <citation type="journal article" date="2015" name="Nature">
        <title>Complex archaea that bridge the gap between prokaryotes and eukaryotes.</title>
        <authorList>
            <person name="Spang A."/>
            <person name="Saw J.H."/>
            <person name="Jorgensen S.L."/>
            <person name="Zaremba-Niedzwiedzka K."/>
            <person name="Martijn J."/>
            <person name="Lind A.E."/>
            <person name="van Eijk R."/>
            <person name="Schleper C."/>
            <person name="Guy L."/>
            <person name="Ettema T.J."/>
        </authorList>
    </citation>
    <scope>NUCLEOTIDE SEQUENCE</scope>
</reference>
<comment type="caution">
    <text evidence="1">The sequence shown here is derived from an EMBL/GenBank/DDBJ whole genome shotgun (WGS) entry which is preliminary data.</text>
</comment>
<protein>
    <submittedName>
        <fullName evidence="1">Uncharacterized protein</fullName>
    </submittedName>
</protein>
<evidence type="ECO:0000313" key="1">
    <source>
        <dbReference type="EMBL" id="KKK52493.1"/>
    </source>
</evidence>
<sequence length="75" mass="8307">MKNADKPAYPYPDMAQFDFSLGEMMGLTKREWFAGMAMQGIIIRDKELGAGIIAPRVDLTTTAAYAYADAMLEKP</sequence>
<dbReference type="EMBL" id="LAZR01066991">
    <property type="protein sequence ID" value="KKK52493.1"/>
    <property type="molecule type" value="Genomic_DNA"/>
</dbReference>
<organism evidence="1">
    <name type="scientific">marine sediment metagenome</name>
    <dbReference type="NCBI Taxonomy" id="412755"/>
    <lineage>
        <taxon>unclassified sequences</taxon>
        <taxon>metagenomes</taxon>
        <taxon>ecological metagenomes</taxon>
    </lineage>
</organism>
<dbReference type="AlphaFoldDB" id="A0A0F8W794"/>